<dbReference type="Pfam" id="PF00535">
    <property type="entry name" value="Glycos_transf_2"/>
    <property type="match status" value="1"/>
</dbReference>
<organism evidence="6 7">
    <name type="scientific">Streptomyces marokkonensis</name>
    <dbReference type="NCBI Taxonomy" id="324855"/>
    <lineage>
        <taxon>Bacteria</taxon>
        <taxon>Bacillati</taxon>
        <taxon>Actinomycetota</taxon>
        <taxon>Actinomycetes</taxon>
        <taxon>Kitasatosporales</taxon>
        <taxon>Streptomycetaceae</taxon>
        <taxon>Streptomyces</taxon>
    </lineage>
</organism>
<evidence type="ECO:0000256" key="1">
    <source>
        <dbReference type="ARBA" id="ARBA00006739"/>
    </source>
</evidence>
<dbReference type="Proteomes" id="UP001601627">
    <property type="component" value="Unassembled WGS sequence"/>
</dbReference>
<keyword evidence="2 6" id="KW-0328">Glycosyltransferase</keyword>
<reference evidence="6 7" key="1">
    <citation type="submission" date="2024-09" db="EMBL/GenBank/DDBJ databases">
        <title>The Natural Products Discovery Center: Release of the First 8490 Sequenced Strains for Exploring Actinobacteria Biosynthetic Diversity.</title>
        <authorList>
            <person name="Kalkreuter E."/>
            <person name="Kautsar S.A."/>
            <person name="Yang D."/>
            <person name="Bader C.D."/>
            <person name="Teijaro C.N."/>
            <person name="Fluegel L."/>
            <person name="Davis C.M."/>
            <person name="Simpson J.R."/>
            <person name="Lauterbach L."/>
            <person name="Steele A.D."/>
            <person name="Gui C."/>
            <person name="Meng S."/>
            <person name="Li G."/>
            <person name="Viehrig K."/>
            <person name="Ye F."/>
            <person name="Su P."/>
            <person name="Kiefer A.F."/>
            <person name="Nichols A."/>
            <person name="Cepeda A.J."/>
            <person name="Yan W."/>
            <person name="Fan B."/>
            <person name="Jiang Y."/>
            <person name="Adhikari A."/>
            <person name="Zheng C.-J."/>
            <person name="Schuster L."/>
            <person name="Cowan T.M."/>
            <person name="Smanski M.J."/>
            <person name="Chevrette M.G."/>
            <person name="De Carvalho L.P.S."/>
            <person name="Shen B."/>
        </authorList>
    </citation>
    <scope>NUCLEOTIDE SEQUENCE [LARGE SCALE GENOMIC DNA]</scope>
    <source>
        <strain evidence="6 7">NPDC058328</strain>
    </source>
</reference>
<dbReference type="Gene3D" id="3.90.550.10">
    <property type="entry name" value="Spore Coat Polysaccharide Biosynthesis Protein SpsA, Chain A"/>
    <property type="match status" value="1"/>
</dbReference>
<evidence type="ECO:0000256" key="3">
    <source>
        <dbReference type="ARBA" id="ARBA00022679"/>
    </source>
</evidence>
<proteinExistence type="inferred from homology"/>
<dbReference type="InterPro" id="IPR039528">
    <property type="entry name" value="DPM1-like"/>
</dbReference>
<gene>
    <name evidence="6" type="ORF">ACFVZC_29180</name>
</gene>
<protein>
    <submittedName>
        <fullName evidence="6">Glycosyltransferase</fullName>
        <ecNumber evidence="6">2.4.-.-</ecNumber>
    </submittedName>
</protein>
<dbReference type="SUPFAM" id="SSF53448">
    <property type="entry name" value="Nucleotide-diphospho-sugar transferases"/>
    <property type="match status" value="1"/>
</dbReference>
<feature type="region of interest" description="Disordered" evidence="4">
    <location>
        <begin position="258"/>
        <end position="323"/>
    </location>
</feature>
<dbReference type="InterPro" id="IPR029044">
    <property type="entry name" value="Nucleotide-diphossugar_trans"/>
</dbReference>
<dbReference type="PANTHER" id="PTHR43398">
    <property type="entry name" value="DOLICHOL-PHOSPHATE MANNOSYLTRANSFERASE SUBUNIT 1"/>
    <property type="match status" value="1"/>
</dbReference>
<dbReference type="EMBL" id="JBHVZQ010000036">
    <property type="protein sequence ID" value="MFF1277437.1"/>
    <property type="molecule type" value="Genomic_DNA"/>
</dbReference>
<name>A0ABW6QEL3_9ACTN</name>
<comment type="similarity">
    <text evidence="1">Belongs to the glycosyltransferase 2 family.</text>
</comment>
<dbReference type="GO" id="GO:0016757">
    <property type="term" value="F:glycosyltransferase activity"/>
    <property type="evidence" value="ECO:0007669"/>
    <property type="project" value="UniProtKB-KW"/>
</dbReference>
<evidence type="ECO:0000256" key="4">
    <source>
        <dbReference type="SAM" id="MobiDB-lite"/>
    </source>
</evidence>
<comment type="caution">
    <text evidence="6">The sequence shown here is derived from an EMBL/GenBank/DDBJ whole genome shotgun (WGS) entry which is preliminary data.</text>
</comment>
<feature type="domain" description="Glycosyltransferase 2-like" evidence="5">
    <location>
        <begin position="25"/>
        <end position="187"/>
    </location>
</feature>
<keyword evidence="3 6" id="KW-0808">Transferase</keyword>
<dbReference type="RefSeq" id="WP_388239280.1">
    <property type="nucleotide sequence ID" value="NZ_JBHVZQ010000036.1"/>
</dbReference>
<accession>A0ABW6QEL3</accession>
<evidence type="ECO:0000256" key="2">
    <source>
        <dbReference type="ARBA" id="ARBA00022676"/>
    </source>
</evidence>
<dbReference type="PANTHER" id="PTHR43398:SF1">
    <property type="entry name" value="DOLICHOL-PHOSPHATE MANNOSYLTRANSFERASE SUBUNIT 1"/>
    <property type="match status" value="1"/>
</dbReference>
<dbReference type="CDD" id="cd06442">
    <property type="entry name" value="DPM1_like"/>
    <property type="match status" value="1"/>
</dbReference>
<evidence type="ECO:0000313" key="7">
    <source>
        <dbReference type="Proteomes" id="UP001601627"/>
    </source>
</evidence>
<evidence type="ECO:0000313" key="6">
    <source>
        <dbReference type="EMBL" id="MFF1277437.1"/>
    </source>
</evidence>
<dbReference type="EC" id="2.4.-.-" evidence="6"/>
<dbReference type="InterPro" id="IPR001173">
    <property type="entry name" value="Glyco_trans_2-like"/>
</dbReference>
<evidence type="ECO:0000259" key="5">
    <source>
        <dbReference type="Pfam" id="PF00535"/>
    </source>
</evidence>
<keyword evidence="7" id="KW-1185">Reference proteome</keyword>
<sequence length="323" mass="35203">MNDGDGTLEAGSQGRNSGPLGTALVIIPTYNEAENIKAIVGRVRKAVPEAHVLVADDNSPDGTGKLADELAAGDDHVQVLHRKGKEGLGAAYLAGFRWGMEHGYGVLVEMDADGSHQPEELPRLLTALKGADLVLGSRWVPGGRVVNWPKSREIISRGGSLYSRVALDLPLRDITGGFRAFRRETLEGLGLEEVASQGYCFQVDLARRAVRAGYHVVEVPITFVERELGDSKMSRDILVEALWRVTAWGVGERVGKVLGRGDNKQTRPEAGRPKPDVEQPAQDVKHPEPDVEHPEPEAKQSGRETKQSEPQVRSEPEEKQPEV</sequence>